<dbReference type="AlphaFoldDB" id="A0A9P9HMX6"/>
<feature type="domain" description="Xylanolytic transcriptional activator regulatory" evidence="5">
    <location>
        <begin position="505"/>
        <end position="577"/>
    </location>
</feature>
<dbReference type="SUPFAM" id="SSF52317">
    <property type="entry name" value="Class I glutamine amidotransferase-like"/>
    <property type="match status" value="1"/>
</dbReference>
<dbReference type="InterPro" id="IPR029062">
    <property type="entry name" value="Class_I_gatase-like"/>
</dbReference>
<evidence type="ECO:0000256" key="1">
    <source>
        <dbReference type="ARBA" id="ARBA00023015"/>
    </source>
</evidence>
<evidence type="ECO:0000256" key="2">
    <source>
        <dbReference type="ARBA" id="ARBA00023163"/>
    </source>
</evidence>
<dbReference type="SMART" id="SM00906">
    <property type="entry name" value="Fungal_trans"/>
    <property type="match status" value="1"/>
</dbReference>
<evidence type="ECO:0000256" key="4">
    <source>
        <dbReference type="SAM" id="MobiDB-lite"/>
    </source>
</evidence>
<keyword evidence="1" id="KW-0805">Transcription regulation</keyword>
<evidence type="ECO:0000313" key="6">
    <source>
        <dbReference type="EMBL" id="KAH7260584.1"/>
    </source>
</evidence>
<dbReference type="EMBL" id="JAGTJS010000008">
    <property type="protein sequence ID" value="KAH7260584.1"/>
    <property type="molecule type" value="Genomic_DNA"/>
</dbReference>
<dbReference type="InterPro" id="IPR007219">
    <property type="entry name" value="XnlR_reg_dom"/>
</dbReference>
<proteinExistence type="predicted"/>
<evidence type="ECO:0000259" key="5">
    <source>
        <dbReference type="SMART" id="SM00906"/>
    </source>
</evidence>
<dbReference type="Pfam" id="PF01965">
    <property type="entry name" value="DJ-1_PfpI"/>
    <property type="match status" value="1"/>
</dbReference>
<dbReference type="GO" id="GO:0000978">
    <property type="term" value="F:RNA polymerase II cis-regulatory region sequence-specific DNA binding"/>
    <property type="evidence" value="ECO:0007669"/>
    <property type="project" value="TreeGrafter"/>
</dbReference>
<evidence type="ECO:0000256" key="3">
    <source>
        <dbReference type="ARBA" id="ARBA00023242"/>
    </source>
</evidence>
<keyword evidence="7" id="KW-1185">Reference proteome</keyword>
<name>A0A9P9HMX6_FUSSL</name>
<dbReference type="InterPro" id="IPR002818">
    <property type="entry name" value="DJ-1/PfpI"/>
</dbReference>
<dbReference type="InterPro" id="IPR051127">
    <property type="entry name" value="Fungal_SecMet_Regulators"/>
</dbReference>
<dbReference type="PANTHER" id="PTHR47424:SF12">
    <property type="entry name" value="TRANSCRIPTION FACTOR ASQA"/>
    <property type="match status" value="1"/>
</dbReference>
<keyword evidence="3" id="KW-0539">Nucleus</keyword>
<organism evidence="6 7">
    <name type="scientific">Fusarium solani</name>
    <name type="common">Filamentous fungus</name>
    <dbReference type="NCBI Taxonomy" id="169388"/>
    <lineage>
        <taxon>Eukaryota</taxon>
        <taxon>Fungi</taxon>
        <taxon>Dikarya</taxon>
        <taxon>Ascomycota</taxon>
        <taxon>Pezizomycotina</taxon>
        <taxon>Sordariomycetes</taxon>
        <taxon>Hypocreomycetidae</taxon>
        <taxon>Hypocreales</taxon>
        <taxon>Nectriaceae</taxon>
        <taxon>Fusarium</taxon>
        <taxon>Fusarium solani species complex</taxon>
    </lineage>
</organism>
<dbReference type="GO" id="GO:0000435">
    <property type="term" value="P:positive regulation of transcription from RNA polymerase II promoter by galactose"/>
    <property type="evidence" value="ECO:0007669"/>
    <property type="project" value="TreeGrafter"/>
</dbReference>
<gene>
    <name evidence="6" type="ORF">B0J15DRAFT_512118</name>
</gene>
<dbReference type="GO" id="GO:0000981">
    <property type="term" value="F:DNA-binding transcription factor activity, RNA polymerase II-specific"/>
    <property type="evidence" value="ECO:0007669"/>
    <property type="project" value="TreeGrafter"/>
</dbReference>
<dbReference type="GO" id="GO:0005634">
    <property type="term" value="C:nucleus"/>
    <property type="evidence" value="ECO:0007669"/>
    <property type="project" value="TreeGrafter"/>
</dbReference>
<dbReference type="OrthoDB" id="2283488at2759"/>
<dbReference type="CDD" id="cd12148">
    <property type="entry name" value="fungal_TF_MHR"/>
    <property type="match status" value="1"/>
</dbReference>
<dbReference type="GO" id="GO:0006351">
    <property type="term" value="P:DNA-templated transcription"/>
    <property type="evidence" value="ECO:0007669"/>
    <property type="project" value="InterPro"/>
</dbReference>
<protein>
    <recommendedName>
        <fullName evidence="5">Xylanolytic transcriptional activator regulatory domain-containing protein</fullName>
    </recommendedName>
</protein>
<reference evidence="6" key="1">
    <citation type="journal article" date="2021" name="Nat. Commun.">
        <title>Genetic determinants of endophytism in the Arabidopsis root mycobiome.</title>
        <authorList>
            <person name="Mesny F."/>
            <person name="Miyauchi S."/>
            <person name="Thiergart T."/>
            <person name="Pickel B."/>
            <person name="Atanasova L."/>
            <person name="Karlsson M."/>
            <person name="Huettel B."/>
            <person name="Barry K.W."/>
            <person name="Haridas S."/>
            <person name="Chen C."/>
            <person name="Bauer D."/>
            <person name="Andreopoulos W."/>
            <person name="Pangilinan J."/>
            <person name="LaButti K."/>
            <person name="Riley R."/>
            <person name="Lipzen A."/>
            <person name="Clum A."/>
            <person name="Drula E."/>
            <person name="Henrissat B."/>
            <person name="Kohler A."/>
            <person name="Grigoriev I.V."/>
            <person name="Martin F.M."/>
            <person name="Hacquard S."/>
        </authorList>
    </citation>
    <scope>NUCLEOTIDE SEQUENCE</scope>
    <source>
        <strain evidence="6">FSSC 5 MPI-SDFR-AT-0091</strain>
    </source>
</reference>
<comment type="caution">
    <text evidence="6">The sequence shown here is derived from an EMBL/GenBank/DDBJ whole genome shotgun (WGS) entry which is preliminary data.</text>
</comment>
<evidence type="ECO:0000313" key="7">
    <source>
        <dbReference type="Proteomes" id="UP000736672"/>
    </source>
</evidence>
<dbReference type="GO" id="GO:0008270">
    <property type="term" value="F:zinc ion binding"/>
    <property type="evidence" value="ECO:0007669"/>
    <property type="project" value="InterPro"/>
</dbReference>
<keyword evidence="2" id="KW-0804">Transcription</keyword>
<dbReference type="CDD" id="cd03141">
    <property type="entry name" value="GATase1_Hsp31_like"/>
    <property type="match status" value="1"/>
</dbReference>
<dbReference type="Proteomes" id="UP000736672">
    <property type="component" value="Unassembled WGS sequence"/>
</dbReference>
<sequence length="912" mass="100518">MTTQKPKVLVVLTSADKVPKTGKQIGWYLPELAHPFHVLNPLVELVYASPKGGVSPLDPVSVDLFKDDPVCKDFLENHTSLWENTTKLSDFAGRASAFDAIFYPGGHGPMVDLADDQHSKNLLRDFHSQGKVISAVCHGPAALVNATTASGEPLLKGVQVTGFDNVGEEMFQFTEDMDFSLEDRLGQVSGGNYVKAAEGPLAEKVVVDGKIITGQNPASSKGVAEEIAKALGVEIETLRRRVKELEAQPEGTNIESKDTHKHHACDGKDDQASSPYPCNEDGIHLDTTQPTGPSSSLAQFYGQSSAYYFIYRINLHLQSHHQESPEAQSPQTLIPNSASRSFVHAVLSQEAEPEAGVGSEAVSERHQRLTESTLSGKNLTATQEAFFLDLFWDSWHCCYQILDQVEFKAHYKSLWGDPGQTTRRPSALVDLVLALCMQFGVTSLPRQVESKAEIDIRDATIAGRWLYRRAQALLACELERPSLTTLQCQFWSAVYLGNASYQNMAQSMIGTAICTAHALGLHIEPSTELALKEREARKQMWWTLSVFETRLCIRLGRPWGTDMSRTTCALPGEDQESHSGHVAWRSYTVQRARLMMLVRAAFDKFHQKYASIKKGNSSIIVEECSKTLQTGIDDIHAWVDTVPAALKTERRGNGIPFSTDLSEVEIEPFAPLWLRRQRLMLELGYHDSLLTLGRSCIAFSLKTAREPYHQGVRIDEIPSKFSTMLLVAESAARHAISITHLLHQIYRDHDILDGWYEPFNYQWNAAITLVGFILAYSKTSSIVPAACEALSGSINVLERMGSFFGVAASAAVVIKNLLHKTSAVVRGLEEFATNPAEECSADIFKAPLGQPDALHLPELDIASSILAGADGTFGPASEFEGFGFSHDLNQFAGIGDFGLEDNFDLWTYPLDS</sequence>
<dbReference type="PANTHER" id="PTHR47424">
    <property type="entry name" value="REGULATORY PROTEIN GAL4"/>
    <property type="match status" value="1"/>
</dbReference>
<dbReference type="Pfam" id="PF04082">
    <property type="entry name" value="Fungal_trans"/>
    <property type="match status" value="1"/>
</dbReference>
<dbReference type="Gene3D" id="3.40.50.880">
    <property type="match status" value="1"/>
</dbReference>
<accession>A0A9P9HMX6</accession>
<feature type="region of interest" description="Disordered" evidence="4">
    <location>
        <begin position="247"/>
        <end position="273"/>
    </location>
</feature>